<evidence type="ECO:0000313" key="8">
    <source>
        <dbReference type="Proteomes" id="UP001604336"/>
    </source>
</evidence>
<dbReference type="Gene3D" id="3.80.10.10">
    <property type="entry name" value="Ribonuclease Inhibitor"/>
    <property type="match status" value="1"/>
</dbReference>
<keyword evidence="7" id="KW-0418">Kinase</keyword>
<keyword evidence="5" id="KW-0472">Membrane</keyword>
<keyword evidence="4" id="KW-1133">Transmembrane helix</keyword>
<name>A0ABD1QT77_9LAMI</name>
<comment type="subcellular location">
    <subcellularLocation>
        <location evidence="1">Membrane</location>
        <topology evidence="1">Single-pass type I membrane protein</topology>
    </subcellularLocation>
</comment>
<keyword evidence="6" id="KW-0325">Glycoprotein</keyword>
<dbReference type="GO" id="GO:0016020">
    <property type="term" value="C:membrane"/>
    <property type="evidence" value="ECO:0007669"/>
    <property type="project" value="UniProtKB-SubCell"/>
</dbReference>
<sequence length="194" mass="21845">MRGLVSLDLSNLNAVFQELEIPNLKRLVQNLTELRTLYLDGVNISIKGNDWCRVLSSFLPNLRDLSLVQCGLSGPIDSSLSQLHSLSVLRLDRNPLSTTVPDFFANFSKLTTLSLSYCLLQGLFPSKIFQLPTLQNLDLAYNFDLSGTLPQFLPTSSLRTMVLSYTNFSRSLPEAWKLTELSMRPHGKSMQPHR</sequence>
<protein>
    <submittedName>
        <fullName evidence="7">Leucine-rich repeat protein kinase family protein</fullName>
    </submittedName>
</protein>
<dbReference type="InterPro" id="IPR001611">
    <property type="entry name" value="Leu-rich_rpt"/>
</dbReference>
<dbReference type="InterPro" id="IPR046956">
    <property type="entry name" value="RLP23-like"/>
</dbReference>
<keyword evidence="8" id="KW-1185">Reference proteome</keyword>
<keyword evidence="7" id="KW-0808">Transferase</keyword>
<evidence type="ECO:0000256" key="3">
    <source>
        <dbReference type="ARBA" id="ARBA00022729"/>
    </source>
</evidence>
<dbReference type="AlphaFoldDB" id="A0ABD1QT77"/>
<evidence type="ECO:0000256" key="4">
    <source>
        <dbReference type="ARBA" id="ARBA00022989"/>
    </source>
</evidence>
<comment type="caution">
    <text evidence="7">The sequence shown here is derived from an EMBL/GenBank/DDBJ whole genome shotgun (WGS) entry which is preliminary data.</text>
</comment>
<dbReference type="PANTHER" id="PTHR48061:SF2">
    <property type="entry name" value="RECEPTOR LIKE PROTEIN 30-LIKE"/>
    <property type="match status" value="1"/>
</dbReference>
<accession>A0ABD1QT77</accession>
<gene>
    <name evidence="7" type="ORF">Adt_32381</name>
</gene>
<dbReference type="InterPro" id="IPR032675">
    <property type="entry name" value="LRR_dom_sf"/>
</dbReference>
<reference evidence="8" key="1">
    <citation type="submission" date="2024-07" db="EMBL/GenBank/DDBJ databases">
        <title>Two chromosome-level genome assemblies of Korean endemic species Abeliophyllum distichum and Forsythia ovata (Oleaceae).</title>
        <authorList>
            <person name="Jang H."/>
        </authorList>
    </citation>
    <scope>NUCLEOTIDE SEQUENCE [LARGE SCALE GENOMIC DNA]</scope>
</reference>
<dbReference type="GO" id="GO:0016301">
    <property type="term" value="F:kinase activity"/>
    <property type="evidence" value="ECO:0007669"/>
    <property type="project" value="UniProtKB-KW"/>
</dbReference>
<organism evidence="7 8">
    <name type="scientific">Abeliophyllum distichum</name>
    <dbReference type="NCBI Taxonomy" id="126358"/>
    <lineage>
        <taxon>Eukaryota</taxon>
        <taxon>Viridiplantae</taxon>
        <taxon>Streptophyta</taxon>
        <taxon>Embryophyta</taxon>
        <taxon>Tracheophyta</taxon>
        <taxon>Spermatophyta</taxon>
        <taxon>Magnoliopsida</taxon>
        <taxon>eudicotyledons</taxon>
        <taxon>Gunneridae</taxon>
        <taxon>Pentapetalae</taxon>
        <taxon>asterids</taxon>
        <taxon>lamiids</taxon>
        <taxon>Lamiales</taxon>
        <taxon>Oleaceae</taxon>
        <taxon>Forsythieae</taxon>
        <taxon>Abeliophyllum</taxon>
    </lineage>
</organism>
<evidence type="ECO:0000313" key="7">
    <source>
        <dbReference type="EMBL" id="KAL2479415.1"/>
    </source>
</evidence>
<evidence type="ECO:0000256" key="6">
    <source>
        <dbReference type="ARBA" id="ARBA00023180"/>
    </source>
</evidence>
<keyword evidence="2" id="KW-0812">Transmembrane</keyword>
<dbReference type="SUPFAM" id="SSF52047">
    <property type="entry name" value="RNI-like"/>
    <property type="match status" value="1"/>
</dbReference>
<keyword evidence="3" id="KW-0732">Signal</keyword>
<evidence type="ECO:0000256" key="5">
    <source>
        <dbReference type="ARBA" id="ARBA00023136"/>
    </source>
</evidence>
<dbReference type="EMBL" id="JBFOLK010000010">
    <property type="protein sequence ID" value="KAL2479415.1"/>
    <property type="molecule type" value="Genomic_DNA"/>
</dbReference>
<proteinExistence type="predicted"/>
<evidence type="ECO:0000256" key="2">
    <source>
        <dbReference type="ARBA" id="ARBA00022692"/>
    </source>
</evidence>
<dbReference type="Proteomes" id="UP001604336">
    <property type="component" value="Unassembled WGS sequence"/>
</dbReference>
<evidence type="ECO:0000256" key="1">
    <source>
        <dbReference type="ARBA" id="ARBA00004479"/>
    </source>
</evidence>
<dbReference type="Pfam" id="PF13855">
    <property type="entry name" value="LRR_8"/>
    <property type="match status" value="1"/>
</dbReference>
<dbReference type="PANTHER" id="PTHR48061">
    <property type="entry name" value="LEUCINE-RICH REPEAT RECEPTOR PROTEIN KINASE EMS1-LIKE-RELATED"/>
    <property type="match status" value="1"/>
</dbReference>